<keyword evidence="5" id="KW-0597">Phosphoprotein</keyword>
<keyword evidence="7 14" id="KW-0812">Transmembrane</keyword>
<reference evidence="18" key="1">
    <citation type="submission" date="2018-11" db="EMBL/GenBank/DDBJ databases">
        <title>Complete genome sequence of Paenibacillus sp. ML311-T8.</title>
        <authorList>
            <person name="Nam Y.-D."/>
            <person name="Kang J."/>
            <person name="Chung W.-H."/>
            <person name="Park Y.S."/>
        </authorList>
    </citation>
    <scope>NUCLEOTIDE SEQUENCE [LARGE SCALE GENOMIC DNA]</scope>
    <source>
        <strain evidence="18">ML311-T8</strain>
    </source>
</reference>
<dbReference type="Gene3D" id="1.10.287.130">
    <property type="match status" value="1"/>
</dbReference>
<dbReference type="EMBL" id="CP034235">
    <property type="protein sequence ID" value="QGQ99446.1"/>
    <property type="molecule type" value="Genomic_DNA"/>
</dbReference>
<organism evidence="17 18">
    <name type="scientific">Paenibacillus psychroresistens</name>
    <dbReference type="NCBI Taxonomy" id="1778678"/>
    <lineage>
        <taxon>Bacteria</taxon>
        <taxon>Bacillati</taxon>
        <taxon>Bacillota</taxon>
        <taxon>Bacilli</taxon>
        <taxon>Bacillales</taxon>
        <taxon>Paenibacillaceae</taxon>
        <taxon>Paenibacillus</taxon>
    </lineage>
</organism>
<dbReference type="InterPro" id="IPR003660">
    <property type="entry name" value="HAMP_dom"/>
</dbReference>
<dbReference type="GO" id="GO:0000155">
    <property type="term" value="F:phosphorelay sensor kinase activity"/>
    <property type="evidence" value="ECO:0007669"/>
    <property type="project" value="InterPro"/>
</dbReference>
<accession>A0A6B8RW58</accession>
<dbReference type="SUPFAM" id="SSF55874">
    <property type="entry name" value="ATPase domain of HSP90 chaperone/DNA topoisomerase II/histidine kinase"/>
    <property type="match status" value="1"/>
</dbReference>
<dbReference type="GO" id="GO:0005886">
    <property type="term" value="C:plasma membrane"/>
    <property type="evidence" value="ECO:0007669"/>
    <property type="project" value="UniProtKB-SubCell"/>
</dbReference>
<dbReference type="InterPro" id="IPR050398">
    <property type="entry name" value="HssS/ArlS-like"/>
</dbReference>
<dbReference type="SMART" id="SM00387">
    <property type="entry name" value="HATPase_c"/>
    <property type="match status" value="1"/>
</dbReference>
<evidence type="ECO:0000256" key="8">
    <source>
        <dbReference type="ARBA" id="ARBA00022741"/>
    </source>
</evidence>
<dbReference type="SUPFAM" id="SSF47384">
    <property type="entry name" value="Homodimeric domain of signal transducing histidine kinase"/>
    <property type="match status" value="1"/>
</dbReference>
<dbReference type="FunFam" id="1.10.287.130:FF:000008">
    <property type="entry name" value="Two-component sensor histidine kinase"/>
    <property type="match status" value="1"/>
</dbReference>
<keyword evidence="6" id="KW-0808">Transferase</keyword>
<gene>
    <name evidence="17" type="ORF">EHS13_33595</name>
</gene>
<dbReference type="PROSITE" id="PS50885">
    <property type="entry name" value="HAMP"/>
    <property type="match status" value="1"/>
</dbReference>
<dbReference type="AlphaFoldDB" id="A0A6B8RW58"/>
<dbReference type="GO" id="GO:0005524">
    <property type="term" value="F:ATP binding"/>
    <property type="evidence" value="ECO:0007669"/>
    <property type="project" value="UniProtKB-KW"/>
</dbReference>
<evidence type="ECO:0000256" key="14">
    <source>
        <dbReference type="SAM" id="Phobius"/>
    </source>
</evidence>
<dbReference type="PROSITE" id="PS50109">
    <property type="entry name" value="HIS_KIN"/>
    <property type="match status" value="1"/>
</dbReference>
<dbReference type="CDD" id="cd00082">
    <property type="entry name" value="HisKA"/>
    <property type="match status" value="1"/>
</dbReference>
<evidence type="ECO:0000256" key="7">
    <source>
        <dbReference type="ARBA" id="ARBA00022692"/>
    </source>
</evidence>
<feature type="transmembrane region" description="Helical" evidence="14">
    <location>
        <begin position="51"/>
        <end position="73"/>
    </location>
</feature>
<evidence type="ECO:0000256" key="13">
    <source>
        <dbReference type="ARBA" id="ARBA00023136"/>
    </source>
</evidence>
<evidence type="ECO:0000313" key="17">
    <source>
        <dbReference type="EMBL" id="QGQ99446.1"/>
    </source>
</evidence>
<dbReference type="InterPro" id="IPR003661">
    <property type="entry name" value="HisK_dim/P_dom"/>
</dbReference>
<dbReference type="RefSeq" id="WP_155704611.1">
    <property type="nucleotide sequence ID" value="NZ_CP034235.1"/>
</dbReference>
<dbReference type="OrthoDB" id="9792991at2"/>
<dbReference type="InterPro" id="IPR036890">
    <property type="entry name" value="HATPase_C_sf"/>
</dbReference>
<dbReference type="InterPro" id="IPR003594">
    <property type="entry name" value="HATPase_dom"/>
</dbReference>
<dbReference type="InterPro" id="IPR005467">
    <property type="entry name" value="His_kinase_dom"/>
</dbReference>
<evidence type="ECO:0000256" key="1">
    <source>
        <dbReference type="ARBA" id="ARBA00000085"/>
    </source>
</evidence>
<keyword evidence="4" id="KW-1003">Cell membrane</keyword>
<dbReference type="Pfam" id="PF02518">
    <property type="entry name" value="HATPase_c"/>
    <property type="match status" value="1"/>
</dbReference>
<evidence type="ECO:0000256" key="2">
    <source>
        <dbReference type="ARBA" id="ARBA00004651"/>
    </source>
</evidence>
<dbReference type="Gene3D" id="1.10.8.500">
    <property type="entry name" value="HAMP domain in histidine kinase"/>
    <property type="match status" value="1"/>
</dbReference>
<dbReference type="PRINTS" id="PR00344">
    <property type="entry name" value="BCTRLSENSOR"/>
</dbReference>
<dbReference type="Pfam" id="PF00512">
    <property type="entry name" value="HisKA"/>
    <property type="match status" value="1"/>
</dbReference>
<evidence type="ECO:0000256" key="11">
    <source>
        <dbReference type="ARBA" id="ARBA00022989"/>
    </source>
</evidence>
<evidence type="ECO:0000313" key="18">
    <source>
        <dbReference type="Proteomes" id="UP000426246"/>
    </source>
</evidence>
<dbReference type="CDD" id="cd06225">
    <property type="entry name" value="HAMP"/>
    <property type="match status" value="1"/>
</dbReference>
<keyword evidence="12" id="KW-0902">Two-component regulatory system</keyword>
<evidence type="ECO:0000256" key="10">
    <source>
        <dbReference type="ARBA" id="ARBA00022840"/>
    </source>
</evidence>
<dbReference type="PANTHER" id="PTHR45528:SF1">
    <property type="entry name" value="SENSOR HISTIDINE KINASE CPXA"/>
    <property type="match status" value="1"/>
</dbReference>
<dbReference type="KEGG" id="ppsc:EHS13_33595"/>
<comment type="catalytic activity">
    <reaction evidence="1">
        <text>ATP + protein L-histidine = ADP + protein N-phospho-L-histidine.</text>
        <dbReference type="EC" id="2.7.13.3"/>
    </reaction>
</comment>
<protein>
    <recommendedName>
        <fullName evidence="3">histidine kinase</fullName>
        <ecNumber evidence="3">2.7.13.3</ecNumber>
    </recommendedName>
</protein>
<evidence type="ECO:0000256" key="5">
    <source>
        <dbReference type="ARBA" id="ARBA00022553"/>
    </source>
</evidence>
<dbReference type="InterPro" id="IPR004358">
    <property type="entry name" value="Sig_transdc_His_kin-like_C"/>
</dbReference>
<keyword evidence="8" id="KW-0547">Nucleotide-binding</keyword>
<dbReference type="SMART" id="SM00388">
    <property type="entry name" value="HisKA"/>
    <property type="match status" value="1"/>
</dbReference>
<dbReference type="Gene3D" id="3.30.565.10">
    <property type="entry name" value="Histidine kinase-like ATPase, C-terminal domain"/>
    <property type="match status" value="1"/>
</dbReference>
<dbReference type="EC" id="2.7.13.3" evidence="3"/>
<dbReference type="InterPro" id="IPR036097">
    <property type="entry name" value="HisK_dim/P_sf"/>
</dbReference>
<comment type="subcellular location">
    <subcellularLocation>
        <location evidence="2">Cell membrane</location>
        <topology evidence="2">Multi-pass membrane protein</topology>
    </subcellularLocation>
</comment>
<feature type="domain" description="Histidine kinase" evidence="15">
    <location>
        <begin position="147"/>
        <end position="364"/>
    </location>
</feature>
<keyword evidence="13 14" id="KW-0472">Membrane</keyword>
<feature type="domain" description="HAMP" evidence="16">
    <location>
        <begin position="86"/>
        <end position="132"/>
    </location>
</feature>
<evidence type="ECO:0000256" key="4">
    <source>
        <dbReference type="ARBA" id="ARBA00022475"/>
    </source>
</evidence>
<evidence type="ECO:0000256" key="9">
    <source>
        <dbReference type="ARBA" id="ARBA00022777"/>
    </source>
</evidence>
<evidence type="ECO:0000256" key="6">
    <source>
        <dbReference type="ARBA" id="ARBA00022679"/>
    </source>
</evidence>
<keyword evidence="9 17" id="KW-0418">Kinase</keyword>
<name>A0A6B8RW58_9BACL</name>
<evidence type="ECO:0000256" key="12">
    <source>
        <dbReference type="ARBA" id="ARBA00023012"/>
    </source>
</evidence>
<dbReference type="FunFam" id="3.30.565.10:FF:000013">
    <property type="entry name" value="Two-component sensor histidine kinase"/>
    <property type="match status" value="1"/>
</dbReference>
<dbReference type="PANTHER" id="PTHR45528">
    <property type="entry name" value="SENSOR HISTIDINE KINASE CPXA"/>
    <property type="match status" value="1"/>
</dbReference>
<evidence type="ECO:0000259" key="15">
    <source>
        <dbReference type="PROSITE" id="PS50109"/>
    </source>
</evidence>
<keyword evidence="18" id="KW-1185">Reference proteome</keyword>
<feature type="transmembrane region" description="Helical" evidence="14">
    <location>
        <begin position="9"/>
        <end position="31"/>
    </location>
</feature>
<proteinExistence type="predicted"/>
<sequence>MKANPFKPLVWSIVSTFVLMVLFWIIARAVFNSGLIYNFSLGDLFVWLNHYIGYPMVYLLFSLPLFLLVFAYFDFREKRGQHNEYLKEINQDIQRLADGYFEHKVQIRPSAELSQLAVNINRLVERLKYTLEEERKAEQSKNELITNVSHDLRTPLTSITGYLGLIEQDRYRDEVELRYYVSMAYEESQRLSQLIQDLFEYTRLRNNEMKLRTSKINLIEMLWQITEQFRLQLSEANMEPRLLFDNNQLIVLADGNKLRRVFENLFTNSIKYGQKGKYLDITGRMDNQEVVVEITNYGEAIPPADLPYIFERFFRVEKSRNLHSGGSGIGLAIAKQIVDLHGGTIEAASDSDLTCFSIRLKQSLNVNE</sequence>
<evidence type="ECO:0000259" key="16">
    <source>
        <dbReference type="PROSITE" id="PS50885"/>
    </source>
</evidence>
<keyword evidence="10" id="KW-0067">ATP-binding</keyword>
<keyword evidence="11 14" id="KW-1133">Transmembrane helix</keyword>
<dbReference type="Proteomes" id="UP000426246">
    <property type="component" value="Chromosome"/>
</dbReference>
<evidence type="ECO:0000256" key="3">
    <source>
        <dbReference type="ARBA" id="ARBA00012438"/>
    </source>
</evidence>